<name>A0A7S2RVI6_9STRA</name>
<dbReference type="PROSITE" id="PS50052">
    <property type="entry name" value="GUANYLATE_KINASE_2"/>
    <property type="match status" value="1"/>
</dbReference>
<dbReference type="CDD" id="cd00071">
    <property type="entry name" value="GMPK"/>
    <property type="match status" value="1"/>
</dbReference>
<dbReference type="GO" id="GO:0005829">
    <property type="term" value="C:cytosol"/>
    <property type="evidence" value="ECO:0007669"/>
    <property type="project" value="TreeGrafter"/>
</dbReference>
<keyword evidence="2" id="KW-0808">Transferase</keyword>
<reference evidence="5" key="1">
    <citation type="submission" date="2021-01" db="EMBL/GenBank/DDBJ databases">
        <authorList>
            <person name="Corre E."/>
            <person name="Pelletier E."/>
            <person name="Niang G."/>
            <person name="Scheremetjew M."/>
            <person name="Finn R."/>
            <person name="Kale V."/>
            <person name="Holt S."/>
            <person name="Cochrane G."/>
            <person name="Meng A."/>
            <person name="Brown T."/>
            <person name="Cohen L."/>
        </authorList>
    </citation>
    <scope>NUCLEOTIDE SEQUENCE</scope>
    <source>
        <strain evidence="5">NY070348D</strain>
    </source>
</reference>
<sequence length="202" mass="22999">MGGGRILMLCGPSAVGKSTLCKLLLADYPKLFSFGISHTTRSLRESEVDGVHYIKTTKEQMERDVREGKFAEHARIHDELYGTSFSTLEAIQNQGKIALLDVDLHGVRSIKATDLDSKCVGIVPPTFDILEERLRDRKSETEEEIQLRLERALMEIEFCNNDPLVDELIINFNSWTHSYPLLKGHIQEWWPDVVLADKNNDD</sequence>
<dbReference type="Gene3D" id="3.40.50.300">
    <property type="entry name" value="P-loop containing nucleotide triphosphate hydrolases"/>
    <property type="match status" value="1"/>
</dbReference>
<protein>
    <recommendedName>
        <fullName evidence="4">Guanylate kinase-like domain-containing protein</fullName>
    </recommendedName>
</protein>
<organism evidence="5">
    <name type="scientific">Mucochytrium quahogii</name>
    <dbReference type="NCBI Taxonomy" id="96639"/>
    <lineage>
        <taxon>Eukaryota</taxon>
        <taxon>Sar</taxon>
        <taxon>Stramenopiles</taxon>
        <taxon>Bigyra</taxon>
        <taxon>Labyrinthulomycetes</taxon>
        <taxon>Thraustochytrida</taxon>
        <taxon>Thraustochytriidae</taxon>
        <taxon>Mucochytrium</taxon>
    </lineage>
</organism>
<dbReference type="PANTHER" id="PTHR23117">
    <property type="entry name" value="GUANYLATE KINASE-RELATED"/>
    <property type="match status" value="1"/>
</dbReference>
<dbReference type="Gene3D" id="3.30.63.10">
    <property type="entry name" value="Guanylate Kinase phosphate binding domain"/>
    <property type="match status" value="1"/>
</dbReference>
<dbReference type="InterPro" id="IPR008145">
    <property type="entry name" value="GK/Ca_channel_bsu"/>
</dbReference>
<evidence type="ECO:0000313" key="6">
    <source>
        <dbReference type="EMBL" id="CAD9681647.1"/>
    </source>
</evidence>
<dbReference type="SMART" id="SM00072">
    <property type="entry name" value="GuKc"/>
    <property type="match status" value="1"/>
</dbReference>
<dbReference type="EMBL" id="HBHK01011725">
    <property type="protein sequence ID" value="CAD9681647.1"/>
    <property type="molecule type" value="Transcribed_RNA"/>
</dbReference>
<evidence type="ECO:0000256" key="1">
    <source>
        <dbReference type="ARBA" id="ARBA00005790"/>
    </source>
</evidence>
<dbReference type="InterPro" id="IPR008144">
    <property type="entry name" value="Guanylate_kin-like_dom"/>
</dbReference>
<accession>A0A7S2RVI6</accession>
<dbReference type="FunFam" id="3.30.63.10:FF:000002">
    <property type="entry name" value="Guanylate kinase 1"/>
    <property type="match status" value="1"/>
</dbReference>
<evidence type="ECO:0000256" key="3">
    <source>
        <dbReference type="ARBA" id="ARBA00022777"/>
    </source>
</evidence>
<dbReference type="AlphaFoldDB" id="A0A7S2RVI6"/>
<evidence type="ECO:0000313" key="5">
    <source>
        <dbReference type="EMBL" id="CAD9681644.1"/>
    </source>
</evidence>
<comment type="similarity">
    <text evidence="1">Belongs to the guanylate kinase family.</text>
</comment>
<dbReference type="PANTHER" id="PTHR23117:SF13">
    <property type="entry name" value="GUANYLATE KINASE"/>
    <property type="match status" value="1"/>
</dbReference>
<feature type="domain" description="Guanylate kinase-like" evidence="4">
    <location>
        <begin position="4"/>
        <end position="187"/>
    </location>
</feature>
<gene>
    <name evidence="5" type="ORF">QSP1433_LOCUS7372</name>
    <name evidence="6" type="ORF">QSP1433_LOCUS7373</name>
</gene>
<proteinExistence type="inferred from homology"/>
<evidence type="ECO:0000256" key="2">
    <source>
        <dbReference type="ARBA" id="ARBA00022679"/>
    </source>
</evidence>
<dbReference type="Pfam" id="PF00625">
    <property type="entry name" value="Guanylate_kin"/>
    <property type="match status" value="1"/>
</dbReference>
<keyword evidence="3" id="KW-0418">Kinase</keyword>
<dbReference type="GO" id="GO:0004385">
    <property type="term" value="F:GMP kinase activity"/>
    <property type="evidence" value="ECO:0007669"/>
    <property type="project" value="TreeGrafter"/>
</dbReference>
<dbReference type="EMBL" id="HBHK01011724">
    <property type="protein sequence ID" value="CAD9681644.1"/>
    <property type="molecule type" value="Transcribed_RNA"/>
</dbReference>
<dbReference type="SUPFAM" id="SSF52540">
    <property type="entry name" value="P-loop containing nucleoside triphosphate hydrolases"/>
    <property type="match status" value="1"/>
</dbReference>
<evidence type="ECO:0000259" key="4">
    <source>
        <dbReference type="PROSITE" id="PS50052"/>
    </source>
</evidence>
<dbReference type="InterPro" id="IPR027417">
    <property type="entry name" value="P-loop_NTPase"/>
</dbReference>